<sequence length="371" mass="42216">MDTAMSTKTSATLAWATPVRPDKLGEGLEAYAKAVPTLHALRLCHRFGQGFKVHITSVPTEIELAIEAFVITAAKVQIARDLRDSDDPSVPTWSSAFHHFESKCAPMDHLVDCYSPLNDQVFDDPMAFCDACEEDYWNTEGCKKACKAGIQELCWTCTQNADPESCHKTCNAMVHRRMNDLAIDWDWDRPEDSEDCERWRLMIDTKGRFAKYAETLHRHFGLNVQFIETRIATEDRAIWPRHLNHRYHEDEKLKTTLCYLILAQYLVPAKTFEPSDIEMEVGEAYYSTAQSLTVPRDVLSDLREADILKFRRAMNVLGLRPYLHRSQRGLSKAMRTPTTPTATITAGEPENDAANQSWPQLTFIVQSQAIA</sequence>
<dbReference type="HOGENOM" id="CLU_711688_0_0_1"/>
<evidence type="ECO:0000256" key="1">
    <source>
        <dbReference type="SAM" id="MobiDB-lite"/>
    </source>
</evidence>
<dbReference type="EMBL" id="KB446535">
    <property type="protein sequence ID" value="EME50218.1"/>
    <property type="molecule type" value="Genomic_DNA"/>
</dbReference>
<feature type="region of interest" description="Disordered" evidence="1">
    <location>
        <begin position="329"/>
        <end position="354"/>
    </location>
</feature>
<organism evidence="2 3">
    <name type="scientific">Dothistroma septosporum (strain NZE10 / CBS 128990)</name>
    <name type="common">Red band needle blight fungus</name>
    <name type="synonym">Mycosphaerella pini</name>
    <dbReference type="NCBI Taxonomy" id="675120"/>
    <lineage>
        <taxon>Eukaryota</taxon>
        <taxon>Fungi</taxon>
        <taxon>Dikarya</taxon>
        <taxon>Ascomycota</taxon>
        <taxon>Pezizomycotina</taxon>
        <taxon>Dothideomycetes</taxon>
        <taxon>Dothideomycetidae</taxon>
        <taxon>Mycosphaerellales</taxon>
        <taxon>Mycosphaerellaceae</taxon>
        <taxon>Dothistroma</taxon>
    </lineage>
</organism>
<feature type="compositionally biased region" description="Low complexity" evidence="1">
    <location>
        <begin position="336"/>
        <end position="346"/>
    </location>
</feature>
<name>N1Q4G3_DOTSN</name>
<keyword evidence="3" id="KW-1185">Reference proteome</keyword>
<protein>
    <submittedName>
        <fullName evidence="2">Uncharacterized protein</fullName>
    </submittedName>
</protein>
<dbReference type="OMA" id="QHVESNI"/>
<proteinExistence type="predicted"/>
<gene>
    <name evidence="2" type="ORF">DOTSEDRAFT_144911</name>
</gene>
<dbReference type="AlphaFoldDB" id="N1Q4G3"/>
<evidence type="ECO:0000313" key="2">
    <source>
        <dbReference type="EMBL" id="EME50218.1"/>
    </source>
</evidence>
<dbReference type="eggNOG" id="ENOG502RWIM">
    <property type="taxonomic scope" value="Eukaryota"/>
</dbReference>
<dbReference type="OrthoDB" id="288726at2759"/>
<accession>N1Q4G3</accession>
<dbReference type="Proteomes" id="UP000016933">
    <property type="component" value="Unassembled WGS sequence"/>
</dbReference>
<reference evidence="2 3" key="2">
    <citation type="journal article" date="2012" name="PLoS Pathog.">
        <title>Diverse lifestyles and strategies of plant pathogenesis encoded in the genomes of eighteen Dothideomycetes fungi.</title>
        <authorList>
            <person name="Ohm R.A."/>
            <person name="Feau N."/>
            <person name="Henrissat B."/>
            <person name="Schoch C.L."/>
            <person name="Horwitz B.A."/>
            <person name="Barry K.W."/>
            <person name="Condon B.J."/>
            <person name="Copeland A.C."/>
            <person name="Dhillon B."/>
            <person name="Glaser F."/>
            <person name="Hesse C.N."/>
            <person name="Kosti I."/>
            <person name="LaButti K."/>
            <person name="Lindquist E.A."/>
            <person name="Lucas S."/>
            <person name="Salamov A.A."/>
            <person name="Bradshaw R.E."/>
            <person name="Ciuffetti L."/>
            <person name="Hamelin R.C."/>
            <person name="Kema G.H.J."/>
            <person name="Lawrence C."/>
            <person name="Scott J.A."/>
            <person name="Spatafora J.W."/>
            <person name="Turgeon B.G."/>
            <person name="de Wit P.J.G.M."/>
            <person name="Zhong S."/>
            <person name="Goodwin S.B."/>
            <person name="Grigoriev I.V."/>
        </authorList>
    </citation>
    <scope>NUCLEOTIDE SEQUENCE [LARGE SCALE GENOMIC DNA]</scope>
    <source>
        <strain evidence="3">NZE10 / CBS 128990</strain>
    </source>
</reference>
<reference evidence="3" key="1">
    <citation type="journal article" date="2012" name="PLoS Genet.">
        <title>The genomes of the fungal plant pathogens Cladosporium fulvum and Dothistroma septosporum reveal adaptation to different hosts and lifestyles but also signatures of common ancestry.</title>
        <authorList>
            <person name="de Wit P.J.G.M."/>
            <person name="van der Burgt A."/>
            <person name="Oekmen B."/>
            <person name="Stergiopoulos I."/>
            <person name="Abd-Elsalam K.A."/>
            <person name="Aerts A.L."/>
            <person name="Bahkali A.H."/>
            <person name="Beenen H.G."/>
            <person name="Chettri P."/>
            <person name="Cox M.P."/>
            <person name="Datema E."/>
            <person name="de Vries R.P."/>
            <person name="Dhillon B."/>
            <person name="Ganley A.R."/>
            <person name="Griffiths S.A."/>
            <person name="Guo Y."/>
            <person name="Hamelin R.C."/>
            <person name="Henrissat B."/>
            <person name="Kabir M.S."/>
            <person name="Jashni M.K."/>
            <person name="Kema G."/>
            <person name="Klaubauf S."/>
            <person name="Lapidus A."/>
            <person name="Levasseur A."/>
            <person name="Lindquist E."/>
            <person name="Mehrabi R."/>
            <person name="Ohm R.A."/>
            <person name="Owen T.J."/>
            <person name="Salamov A."/>
            <person name="Schwelm A."/>
            <person name="Schijlen E."/>
            <person name="Sun H."/>
            <person name="van den Burg H.A."/>
            <person name="van Ham R.C.H.J."/>
            <person name="Zhang S."/>
            <person name="Goodwin S.B."/>
            <person name="Grigoriev I.V."/>
            <person name="Collemare J."/>
            <person name="Bradshaw R.E."/>
        </authorList>
    </citation>
    <scope>NUCLEOTIDE SEQUENCE [LARGE SCALE GENOMIC DNA]</scope>
    <source>
        <strain evidence="3">NZE10 / CBS 128990</strain>
    </source>
</reference>
<evidence type="ECO:0000313" key="3">
    <source>
        <dbReference type="Proteomes" id="UP000016933"/>
    </source>
</evidence>